<keyword evidence="2 5" id="KW-0479">Metal-binding</keyword>
<dbReference type="GO" id="GO:0046872">
    <property type="term" value="F:metal ion binding"/>
    <property type="evidence" value="ECO:0007669"/>
    <property type="project" value="UniProtKB-KW"/>
</dbReference>
<keyword evidence="4 5" id="KW-0408">Iron</keyword>
<gene>
    <name evidence="8" type="ORF">GF1_26400</name>
</gene>
<dbReference type="SUPFAM" id="SSF48695">
    <property type="entry name" value="Multiheme cytochromes"/>
    <property type="match status" value="2"/>
</dbReference>
<accession>A0A915XIW8</accession>
<dbReference type="GO" id="GO:0009055">
    <property type="term" value="F:electron transfer activity"/>
    <property type="evidence" value="ECO:0007669"/>
    <property type="project" value="InterPro"/>
</dbReference>
<evidence type="ECO:0000313" key="8">
    <source>
        <dbReference type="EMBL" id="BCO10264.1"/>
    </source>
</evidence>
<dbReference type="Gene3D" id="1.10.760.10">
    <property type="entry name" value="Cytochrome c-like domain"/>
    <property type="match status" value="1"/>
</dbReference>
<evidence type="ECO:0000256" key="1">
    <source>
        <dbReference type="ARBA" id="ARBA00022617"/>
    </source>
</evidence>
<feature type="transmembrane region" description="Helical" evidence="6">
    <location>
        <begin position="12"/>
        <end position="31"/>
    </location>
</feature>
<proteinExistence type="predicted"/>
<dbReference type="InterPro" id="IPR009056">
    <property type="entry name" value="Cyt_c-like_dom"/>
</dbReference>
<keyword evidence="6" id="KW-1133">Transmembrane helix</keyword>
<protein>
    <recommendedName>
        <fullName evidence="7">Cytochrome c domain-containing protein</fullName>
    </recommendedName>
</protein>
<keyword evidence="1 5" id="KW-0349">Heme</keyword>
<evidence type="ECO:0000313" key="9">
    <source>
        <dbReference type="Proteomes" id="UP001063350"/>
    </source>
</evidence>
<dbReference type="InterPro" id="IPR036909">
    <property type="entry name" value="Cyt_c-like_dom_sf"/>
</dbReference>
<dbReference type="Proteomes" id="UP001063350">
    <property type="component" value="Chromosome"/>
</dbReference>
<evidence type="ECO:0000256" key="5">
    <source>
        <dbReference type="PROSITE-ProRule" id="PRU00433"/>
    </source>
</evidence>
<dbReference type="InterPro" id="IPR054337">
    <property type="entry name" value="Mtrc-MtrF-like_dom_II/IV"/>
</dbReference>
<feature type="domain" description="Cytochrome c" evidence="7">
    <location>
        <begin position="79"/>
        <end position="187"/>
    </location>
</feature>
<dbReference type="Gene3D" id="3.90.10.10">
    <property type="entry name" value="Cytochrome C3"/>
    <property type="match status" value="1"/>
</dbReference>
<dbReference type="Pfam" id="PF22113">
    <property type="entry name" value="Mtrc-MtrF_II-IV_dom"/>
    <property type="match status" value="1"/>
</dbReference>
<dbReference type="SUPFAM" id="SSF46626">
    <property type="entry name" value="Cytochrome c"/>
    <property type="match status" value="1"/>
</dbReference>
<dbReference type="InterPro" id="IPR036280">
    <property type="entry name" value="Multihaem_cyt_sf"/>
</dbReference>
<dbReference type="AlphaFoldDB" id="A0A915XIW8"/>
<dbReference type="InterPro" id="IPR051829">
    <property type="entry name" value="Multiheme_Cytochr_ET"/>
</dbReference>
<keyword evidence="6" id="KW-0472">Membrane</keyword>
<sequence>MAARIPTLLSRPLAAMILIIGLMYMGTFEFLREGGRRPYIIRDYMYSTSILKRDLDMVKQKGVLQEAKWVSHRNITEENRLEAGRQLYNILCLPCHAIGGPLNDIKPLAAPFSPSGLQSMILSMDKIHPYMPPFAGTREEAGALAWYIAHGLNGRTDRTRPVELPAAAARVPEFDRENAGYVLLAWSDFGMRSLTDASATWFMLPPGVNLEAQLIRRGETPEVVTEGVTLHYEVDRPFSHPSTQIDFWDSLEKLPGMETIPPPDTGLAGKGLEGTMTAEGIVFRADLLPVVPYTDSGYMPYPQVTVRAVDEQGRVLARTRAVLPVATEMNCRTCHGGPWKKEDRAGISTATAMSVLAAHDRLSGTRLQEQAASGQPVLCQQCHHDPLLAGKGLPQAGPDSGQLNLSAAIHGFHAIFLADLGAKACTQCHPAGNEGATRALRGIHHNLEMDCTNCHGSLSDHALALLRGEQEQGKAHADELMHYLAPEAVAGIDEIRPRQPWINEPDCLNCHQDFQPPETEETFNTWTADRDALFRNRTDESGQLRCIGCHNSAHALYPAQNPYNDQLDVLQPLQYQSTPFPIGSDGSCDVCHTVEMEDEMHHPNMLRPFRNQ</sequence>
<dbReference type="RefSeq" id="WP_267926998.1">
    <property type="nucleotide sequence ID" value="NZ_AP024233.1"/>
</dbReference>
<reference evidence="8" key="1">
    <citation type="submission" date="2020-12" db="EMBL/GenBank/DDBJ databases">
        <title>Desulfobium dissulfuricans gen. nov., sp. nov., a novel mesophilic, sulfate-reducing bacterium isolated from a deep-sea hydrothermal vent.</title>
        <authorList>
            <person name="Hashimoto Y."/>
            <person name="Tame A."/>
            <person name="Sawayama S."/>
            <person name="Miyazaki J."/>
            <person name="Takai K."/>
            <person name="Nakagawa S."/>
        </authorList>
    </citation>
    <scope>NUCLEOTIDE SEQUENCE</scope>
    <source>
        <strain evidence="8">GF1</strain>
    </source>
</reference>
<name>A0A915XIW8_9BACT</name>
<keyword evidence="6" id="KW-0812">Transmembrane</keyword>
<dbReference type="EMBL" id="AP024233">
    <property type="protein sequence ID" value="BCO10264.1"/>
    <property type="molecule type" value="Genomic_DNA"/>
</dbReference>
<evidence type="ECO:0000256" key="2">
    <source>
        <dbReference type="ARBA" id="ARBA00022723"/>
    </source>
</evidence>
<organism evidence="8 9">
    <name type="scientific">Desulfolithobacter dissulfuricans</name>
    <dbReference type="NCBI Taxonomy" id="2795293"/>
    <lineage>
        <taxon>Bacteria</taxon>
        <taxon>Pseudomonadati</taxon>
        <taxon>Thermodesulfobacteriota</taxon>
        <taxon>Desulfobulbia</taxon>
        <taxon>Desulfobulbales</taxon>
        <taxon>Desulfobulbaceae</taxon>
        <taxon>Desulfolithobacter</taxon>
    </lineage>
</organism>
<dbReference type="KEGG" id="ddu:GF1_26400"/>
<dbReference type="PROSITE" id="PS51007">
    <property type="entry name" value="CYTC"/>
    <property type="match status" value="1"/>
</dbReference>
<evidence type="ECO:0000256" key="6">
    <source>
        <dbReference type="SAM" id="Phobius"/>
    </source>
</evidence>
<keyword evidence="9" id="KW-1185">Reference proteome</keyword>
<dbReference type="PANTHER" id="PTHR35038:SF8">
    <property type="entry name" value="C-TYPE POLYHEME CYTOCHROME OMCC"/>
    <property type="match status" value="1"/>
</dbReference>
<dbReference type="GO" id="GO:0020037">
    <property type="term" value="F:heme binding"/>
    <property type="evidence" value="ECO:0007669"/>
    <property type="project" value="InterPro"/>
</dbReference>
<evidence type="ECO:0000256" key="4">
    <source>
        <dbReference type="ARBA" id="ARBA00023004"/>
    </source>
</evidence>
<evidence type="ECO:0000256" key="3">
    <source>
        <dbReference type="ARBA" id="ARBA00022729"/>
    </source>
</evidence>
<dbReference type="PANTHER" id="PTHR35038">
    <property type="entry name" value="DISSIMILATORY SULFITE REDUCTASE SIRA"/>
    <property type="match status" value="1"/>
</dbReference>
<evidence type="ECO:0000259" key="7">
    <source>
        <dbReference type="PROSITE" id="PS51007"/>
    </source>
</evidence>
<keyword evidence="3" id="KW-0732">Signal</keyword>